<evidence type="ECO:0000259" key="5">
    <source>
        <dbReference type="PROSITE" id="PS50853"/>
    </source>
</evidence>
<keyword evidence="7" id="KW-1185">Reference proteome</keyword>
<dbReference type="Pfam" id="PF00041">
    <property type="entry name" value="fn3"/>
    <property type="match status" value="1"/>
</dbReference>
<keyword evidence="3" id="KW-0175">Coiled coil</keyword>
<dbReference type="AlphaFoldDB" id="A0A2V0NQE7"/>
<dbReference type="PANTHER" id="PTHR46093:SF3">
    <property type="entry name" value="ACYL-COA-BINDING DOMAIN-CONTAINING PROTEIN 4"/>
    <property type="match status" value="1"/>
</dbReference>
<dbReference type="SUPFAM" id="SSF49265">
    <property type="entry name" value="Fibronectin type III"/>
    <property type="match status" value="1"/>
</dbReference>
<dbReference type="CDD" id="cd00063">
    <property type="entry name" value="FN3"/>
    <property type="match status" value="1"/>
</dbReference>
<feature type="region of interest" description="Disordered" evidence="4">
    <location>
        <begin position="522"/>
        <end position="548"/>
    </location>
</feature>
<evidence type="ECO:0000256" key="1">
    <source>
        <dbReference type="ARBA" id="ARBA00022441"/>
    </source>
</evidence>
<dbReference type="SMART" id="SM00612">
    <property type="entry name" value="Kelch"/>
    <property type="match status" value="2"/>
</dbReference>
<dbReference type="STRING" id="307507.A0A2V0NQE7"/>
<dbReference type="InterPro" id="IPR036116">
    <property type="entry name" value="FN3_sf"/>
</dbReference>
<dbReference type="OrthoDB" id="10251809at2759"/>
<proteinExistence type="predicted"/>
<dbReference type="PANTHER" id="PTHR46093">
    <property type="entry name" value="ACYL-COA-BINDING DOMAIN-CONTAINING PROTEIN 5"/>
    <property type="match status" value="1"/>
</dbReference>
<feature type="region of interest" description="Disordered" evidence="4">
    <location>
        <begin position="49"/>
        <end position="122"/>
    </location>
</feature>
<dbReference type="Gene3D" id="2.60.40.10">
    <property type="entry name" value="Immunoglobulins"/>
    <property type="match status" value="1"/>
</dbReference>
<dbReference type="SUPFAM" id="SSF117281">
    <property type="entry name" value="Kelch motif"/>
    <property type="match status" value="1"/>
</dbReference>
<evidence type="ECO:0000256" key="3">
    <source>
        <dbReference type="SAM" id="Coils"/>
    </source>
</evidence>
<accession>A0A2V0NQE7</accession>
<keyword evidence="1" id="KW-0880">Kelch repeat</keyword>
<organism evidence="6 7">
    <name type="scientific">Raphidocelis subcapitata</name>
    <dbReference type="NCBI Taxonomy" id="307507"/>
    <lineage>
        <taxon>Eukaryota</taxon>
        <taxon>Viridiplantae</taxon>
        <taxon>Chlorophyta</taxon>
        <taxon>core chlorophytes</taxon>
        <taxon>Chlorophyceae</taxon>
        <taxon>CS clade</taxon>
        <taxon>Sphaeropleales</taxon>
        <taxon>Selenastraceae</taxon>
        <taxon>Raphidocelis</taxon>
    </lineage>
</organism>
<dbReference type="Gene3D" id="2.120.10.80">
    <property type="entry name" value="Kelch-type beta propeller"/>
    <property type="match status" value="1"/>
</dbReference>
<protein>
    <recommendedName>
        <fullName evidence="5">Fibronectin type-III domain-containing protein</fullName>
    </recommendedName>
</protein>
<dbReference type="Pfam" id="PF24681">
    <property type="entry name" value="Kelch_KLHDC2_KLHL20_DRC7"/>
    <property type="match status" value="1"/>
</dbReference>
<evidence type="ECO:0000256" key="4">
    <source>
        <dbReference type="SAM" id="MobiDB-lite"/>
    </source>
</evidence>
<feature type="compositionally biased region" description="Low complexity" evidence="4">
    <location>
        <begin position="56"/>
        <end position="87"/>
    </location>
</feature>
<dbReference type="InterPro" id="IPR003961">
    <property type="entry name" value="FN3_dom"/>
</dbReference>
<dbReference type="InterPro" id="IPR015915">
    <property type="entry name" value="Kelch-typ_b-propeller"/>
</dbReference>
<keyword evidence="2" id="KW-0677">Repeat</keyword>
<name>A0A2V0NQE7_9CHLO</name>
<evidence type="ECO:0000256" key="2">
    <source>
        <dbReference type="ARBA" id="ARBA00022737"/>
    </source>
</evidence>
<gene>
    <name evidence="6" type="ORF">Rsub_01723</name>
</gene>
<evidence type="ECO:0000313" key="6">
    <source>
        <dbReference type="EMBL" id="GBF88822.1"/>
    </source>
</evidence>
<sequence>MPPKKDDKKAKKEDSPEARLKAELAAVEAFRQDQELALALLADNLKQARPGRLASQPQQQQRQRQRRPTWPAAAAVAHTAPASSTRRGPPRMRARPAAAACDNKPNLPAGTPNATTPPQSRFENERLLAEVERFRARLASATRDYADILEHREEQARGSEARCGELAAQLERLKGDLAACADDARRLKGDNATLQSRVEDAASMLTDKDTLEASVKKQHGLIEKLDRELKLTRGQVEAKEEAIAKAESQIGELTLKCAGATQLRLLFNEPMLAQTSHVRLRGEVPLDRELGTLTPLAGGKQLVLIGGHSRSREDAGRDVAVLSVDSQTWERPEAARLPAGLHGHTTTPIGRSRLLVLFGARGGEATSSAAVLSADGLRWAAVAPKGGVEPPARLGHAAACVRERVFVFGGVTGEGHLLGDLWVLDLDASAWTQLAPLGAPPCARKGATLCATDDGRRLYLFGGHDGAGPLSDLHYLDAERLAWSAVAAAGAAAPEAREGHAAAVVGKYMLVSGGTGYGGGAGGGGGGGEPAAGPAAGPAARGGGGGAGAGGGGGAAAGAAAVAAAAASASAAAAAGVPRRLTDAWVLDLFTGPRWEVLDDGAWGAGLRWLKPGSCYSAIQGKRLLTLKPDLHEALHELQASGRGAASEAGREDIEAMRASRAGGAPAEAGALELSDAAAPAATAISVSWRPPGRNAERIASYKLMVATPAGAVREVYAGRATAARAGGLRPNSEYVFAVKATYDDGSFLWSESKAFRTRAA</sequence>
<dbReference type="InParanoid" id="A0A2V0NQE7"/>
<dbReference type="InterPro" id="IPR013783">
    <property type="entry name" value="Ig-like_fold"/>
</dbReference>
<dbReference type="InterPro" id="IPR006652">
    <property type="entry name" value="Kelch_1"/>
</dbReference>
<feature type="coiled-coil region" evidence="3">
    <location>
        <begin position="222"/>
        <end position="256"/>
    </location>
</feature>
<feature type="compositionally biased region" description="Polar residues" evidence="4">
    <location>
        <begin position="112"/>
        <end position="121"/>
    </location>
</feature>
<dbReference type="PROSITE" id="PS50853">
    <property type="entry name" value="FN3"/>
    <property type="match status" value="1"/>
</dbReference>
<dbReference type="Proteomes" id="UP000247498">
    <property type="component" value="Unassembled WGS sequence"/>
</dbReference>
<dbReference type="EMBL" id="BDRX01000006">
    <property type="protein sequence ID" value="GBF88822.1"/>
    <property type="molecule type" value="Genomic_DNA"/>
</dbReference>
<feature type="domain" description="Fibronectin type-III" evidence="5">
    <location>
        <begin position="665"/>
        <end position="761"/>
    </location>
</feature>
<evidence type="ECO:0000313" key="7">
    <source>
        <dbReference type="Proteomes" id="UP000247498"/>
    </source>
</evidence>
<reference evidence="6 7" key="1">
    <citation type="journal article" date="2018" name="Sci. Rep.">
        <title>Raphidocelis subcapitata (=Pseudokirchneriella subcapitata) provides an insight into genome evolution and environmental adaptations in the Sphaeropleales.</title>
        <authorList>
            <person name="Suzuki S."/>
            <person name="Yamaguchi H."/>
            <person name="Nakajima N."/>
            <person name="Kawachi M."/>
        </authorList>
    </citation>
    <scope>NUCLEOTIDE SEQUENCE [LARGE SCALE GENOMIC DNA]</scope>
    <source>
        <strain evidence="6 7">NIES-35</strain>
    </source>
</reference>
<comment type="caution">
    <text evidence="6">The sequence shown here is derived from an EMBL/GenBank/DDBJ whole genome shotgun (WGS) entry which is preliminary data.</text>
</comment>